<organism evidence="1 2">
    <name type="scientific">Streptomyces violascens</name>
    <dbReference type="NCBI Taxonomy" id="67381"/>
    <lineage>
        <taxon>Bacteria</taxon>
        <taxon>Bacillati</taxon>
        <taxon>Actinomycetota</taxon>
        <taxon>Actinomycetes</taxon>
        <taxon>Kitasatosporales</taxon>
        <taxon>Streptomycetaceae</taxon>
        <taxon>Streptomyces</taxon>
    </lineage>
</organism>
<comment type="caution">
    <text evidence="1">The sequence shown here is derived from an EMBL/GenBank/DDBJ whole genome shotgun (WGS) entry which is preliminary data.</text>
</comment>
<evidence type="ECO:0000313" key="1">
    <source>
        <dbReference type="EMBL" id="GHI39655.1"/>
    </source>
</evidence>
<gene>
    <name evidence="1" type="ORF">Sviol_40630</name>
</gene>
<dbReference type="Proteomes" id="UP001050808">
    <property type="component" value="Unassembled WGS sequence"/>
</dbReference>
<reference evidence="1" key="1">
    <citation type="submission" date="2024-05" db="EMBL/GenBank/DDBJ databases">
        <title>Whole genome shotgun sequence of Streptomyces violascens NBRC 12920.</title>
        <authorList>
            <person name="Komaki H."/>
            <person name="Tamura T."/>
        </authorList>
    </citation>
    <scope>NUCLEOTIDE SEQUENCE</scope>
    <source>
        <strain evidence="1">NBRC 12920</strain>
    </source>
</reference>
<name>A0ABQ3QQV4_9ACTN</name>
<keyword evidence="2" id="KW-1185">Reference proteome</keyword>
<proteinExistence type="predicted"/>
<evidence type="ECO:0000313" key="2">
    <source>
        <dbReference type="Proteomes" id="UP001050808"/>
    </source>
</evidence>
<accession>A0ABQ3QQV4</accession>
<protein>
    <submittedName>
        <fullName evidence="1">Uncharacterized protein</fullName>
    </submittedName>
</protein>
<dbReference type="EMBL" id="BNDY01000013">
    <property type="protein sequence ID" value="GHI39655.1"/>
    <property type="molecule type" value="Genomic_DNA"/>
</dbReference>
<sequence length="62" mass="6645">MSDTTAVEVPMPGLEPVAHPDCRVCFAADRGRTAARTQGAAGRVRDFSRIIAAHPHGMEAER</sequence>